<dbReference type="AlphaFoldDB" id="A0A5N6T9X7"/>
<feature type="chain" id="PRO_5024868466" evidence="2">
    <location>
        <begin position="21"/>
        <end position="91"/>
    </location>
</feature>
<accession>A0A5N6T9X7</accession>
<reference evidence="3 4" key="1">
    <citation type="submission" date="2019-04" db="EMBL/GenBank/DDBJ databases">
        <title>Friends and foes A comparative genomics study of 23 Aspergillus species from section Flavi.</title>
        <authorList>
            <consortium name="DOE Joint Genome Institute"/>
            <person name="Kjaerbolling I."/>
            <person name="Vesth T."/>
            <person name="Frisvad J.C."/>
            <person name="Nybo J.L."/>
            <person name="Theobald S."/>
            <person name="Kildgaard S."/>
            <person name="Isbrandt T."/>
            <person name="Kuo A."/>
            <person name="Sato A."/>
            <person name="Lyhne E.K."/>
            <person name="Kogle M.E."/>
            <person name="Wiebenga A."/>
            <person name="Kun R.S."/>
            <person name="Lubbers R.J."/>
            <person name="Makela M.R."/>
            <person name="Barry K."/>
            <person name="Chovatia M."/>
            <person name="Clum A."/>
            <person name="Daum C."/>
            <person name="Haridas S."/>
            <person name="He G."/>
            <person name="LaButti K."/>
            <person name="Lipzen A."/>
            <person name="Mondo S."/>
            <person name="Riley R."/>
            <person name="Salamov A."/>
            <person name="Simmons B.A."/>
            <person name="Magnuson J.K."/>
            <person name="Henrissat B."/>
            <person name="Mortensen U.H."/>
            <person name="Larsen T.O."/>
            <person name="Devries R.P."/>
            <person name="Grigoriev I.V."/>
            <person name="Machida M."/>
            <person name="Baker S.E."/>
            <person name="Andersen M.R."/>
        </authorList>
    </citation>
    <scope>NUCLEOTIDE SEQUENCE [LARGE SCALE GENOMIC DNA]</scope>
    <source>
        <strain evidence="3 4">CBS 117625</strain>
    </source>
</reference>
<feature type="compositionally biased region" description="Gly residues" evidence="1">
    <location>
        <begin position="33"/>
        <end position="75"/>
    </location>
</feature>
<evidence type="ECO:0000313" key="4">
    <source>
        <dbReference type="Proteomes" id="UP000325672"/>
    </source>
</evidence>
<evidence type="ECO:0000313" key="3">
    <source>
        <dbReference type="EMBL" id="KAE8142989.1"/>
    </source>
</evidence>
<feature type="signal peptide" evidence="2">
    <location>
        <begin position="1"/>
        <end position="20"/>
    </location>
</feature>
<dbReference type="GeneID" id="43642778"/>
<dbReference type="EMBL" id="ML743553">
    <property type="protein sequence ID" value="KAE8142989.1"/>
    <property type="molecule type" value="Genomic_DNA"/>
</dbReference>
<dbReference type="Proteomes" id="UP000325672">
    <property type="component" value="Unassembled WGS sequence"/>
</dbReference>
<sequence>MRYSSIVSIMALGLASFSVAAPVGSNPPNGNGDTPGEGGPFDGFTGGLTGALGKGGIPGLPAGLGGDSSGSGSGSGSSSKRDVHASPEGAI</sequence>
<keyword evidence="4" id="KW-1185">Reference proteome</keyword>
<name>A0A5N6T9X7_ASPPS</name>
<evidence type="ECO:0000256" key="2">
    <source>
        <dbReference type="SAM" id="SignalP"/>
    </source>
</evidence>
<evidence type="ECO:0000256" key="1">
    <source>
        <dbReference type="SAM" id="MobiDB-lite"/>
    </source>
</evidence>
<proteinExistence type="predicted"/>
<dbReference type="RefSeq" id="XP_031919052.1">
    <property type="nucleotide sequence ID" value="XM_032058568.1"/>
</dbReference>
<gene>
    <name evidence="3" type="ORF">BDV38DRAFT_277798</name>
</gene>
<organism evidence="3 4">
    <name type="scientific">Aspergillus pseudotamarii</name>
    <dbReference type="NCBI Taxonomy" id="132259"/>
    <lineage>
        <taxon>Eukaryota</taxon>
        <taxon>Fungi</taxon>
        <taxon>Dikarya</taxon>
        <taxon>Ascomycota</taxon>
        <taxon>Pezizomycotina</taxon>
        <taxon>Eurotiomycetes</taxon>
        <taxon>Eurotiomycetidae</taxon>
        <taxon>Eurotiales</taxon>
        <taxon>Aspergillaceae</taxon>
        <taxon>Aspergillus</taxon>
        <taxon>Aspergillus subgen. Circumdati</taxon>
    </lineage>
</organism>
<feature type="region of interest" description="Disordered" evidence="1">
    <location>
        <begin position="20"/>
        <end position="91"/>
    </location>
</feature>
<protein>
    <submittedName>
        <fullName evidence="3">Uncharacterized protein</fullName>
    </submittedName>
</protein>
<dbReference type="OrthoDB" id="10581325at2759"/>
<keyword evidence="2" id="KW-0732">Signal</keyword>